<dbReference type="InterPro" id="IPR036779">
    <property type="entry name" value="LysM_dom_sf"/>
</dbReference>
<reference evidence="4" key="1">
    <citation type="submission" date="2017-08" db="EMBL/GenBank/DDBJ databases">
        <authorList>
            <person name="Huang Z."/>
        </authorList>
    </citation>
    <scope>NUCLEOTIDE SEQUENCE [LARGE SCALE GENOMIC DNA]</scope>
    <source>
        <strain evidence="4">SA5d-4</strain>
    </source>
</reference>
<feature type="region of interest" description="Disordered" evidence="1">
    <location>
        <begin position="174"/>
        <end position="245"/>
    </location>
</feature>
<feature type="compositionally biased region" description="Basic and acidic residues" evidence="1">
    <location>
        <begin position="174"/>
        <end position="197"/>
    </location>
</feature>
<gene>
    <name evidence="3" type="primary">spoVID</name>
    <name evidence="3" type="ORF">CIB95_05845</name>
</gene>
<dbReference type="AlphaFoldDB" id="A0A263BWC5"/>
<dbReference type="InterPro" id="IPR048862">
    <property type="entry name" value="SPOCS_spoVID_N"/>
</dbReference>
<dbReference type="CDD" id="cd00118">
    <property type="entry name" value="LysM"/>
    <property type="match status" value="1"/>
</dbReference>
<protein>
    <submittedName>
        <fullName evidence="3">Stage VI sporulation protein D</fullName>
    </submittedName>
</protein>
<feature type="compositionally biased region" description="Basic and acidic residues" evidence="1">
    <location>
        <begin position="225"/>
        <end position="238"/>
    </location>
</feature>
<sequence length="360" mass="40899">MGGGELMAENNNSSLTFSVEESVWFKKGQEVQEVLSMSLEPEISIEERGDHISITGALQLVGEYVPKDENEASLREVAHANMIEDVTVSDDGIGELAHRFPVDITIPTDKVRSLDDIYVIIDSFDYELPEDGSLKLAADIIISGIYQGEARKEQHQPSYEEENNNVVSLHADHSDHAEHTEFEVETRKLPEQQEVDHSNSYNMTDETEAEAEVEEEKSYSPQIEMKSRAEETTVRHDNSANQSYWVNEMNVDNQEAAYRNSPQEEYEQDEDETTEAEQPRQSSAKRDENALYLTKMLSGDDEDERFSRLRMCIAQQGETLQAIAERYNVSVSQLQRINRLDTEDIGEGQIVYIPNSVHSI</sequence>
<evidence type="ECO:0000313" key="3">
    <source>
        <dbReference type="EMBL" id="OZM57878.1"/>
    </source>
</evidence>
<dbReference type="SUPFAM" id="SSF54106">
    <property type="entry name" value="LysM domain"/>
    <property type="match status" value="1"/>
</dbReference>
<feature type="region of interest" description="Disordered" evidence="1">
    <location>
        <begin position="258"/>
        <end position="289"/>
    </location>
</feature>
<evidence type="ECO:0000259" key="2">
    <source>
        <dbReference type="PROSITE" id="PS51782"/>
    </source>
</evidence>
<evidence type="ECO:0000313" key="4">
    <source>
        <dbReference type="Proteomes" id="UP000217083"/>
    </source>
</evidence>
<dbReference type="NCBIfam" id="TIGR02907">
    <property type="entry name" value="spore_VI_D"/>
    <property type="match status" value="1"/>
</dbReference>
<feature type="domain" description="LysM" evidence="2">
    <location>
        <begin position="310"/>
        <end position="353"/>
    </location>
</feature>
<dbReference type="Gene3D" id="3.10.350.10">
    <property type="entry name" value="LysM domain"/>
    <property type="match status" value="1"/>
</dbReference>
<dbReference type="Pfam" id="PF01476">
    <property type="entry name" value="LysM"/>
    <property type="match status" value="1"/>
</dbReference>
<feature type="compositionally biased region" description="Acidic residues" evidence="1">
    <location>
        <begin position="205"/>
        <end position="215"/>
    </location>
</feature>
<dbReference type="EMBL" id="NPIA01000002">
    <property type="protein sequence ID" value="OZM57878.1"/>
    <property type="molecule type" value="Genomic_DNA"/>
</dbReference>
<proteinExistence type="predicted"/>
<dbReference type="SMART" id="SM00257">
    <property type="entry name" value="LysM"/>
    <property type="match status" value="1"/>
</dbReference>
<dbReference type="Pfam" id="PF20918">
    <property type="entry name" value="SPOCS_spoVID-N"/>
    <property type="match status" value="1"/>
</dbReference>
<dbReference type="InterPro" id="IPR014256">
    <property type="entry name" value="Spore_VI_D"/>
</dbReference>
<name>A0A263BWC5_9BACI</name>
<dbReference type="Proteomes" id="UP000217083">
    <property type="component" value="Unassembled WGS sequence"/>
</dbReference>
<dbReference type="InterPro" id="IPR018392">
    <property type="entry name" value="LysM"/>
</dbReference>
<reference evidence="3 4" key="2">
    <citation type="submission" date="2017-09" db="EMBL/GenBank/DDBJ databases">
        <title>Bacillus patelloidae sp. nov., isolated from the intestinal tract of a marine limpet.</title>
        <authorList>
            <person name="Liu R."/>
            <person name="Dong C."/>
            <person name="Shao Z."/>
        </authorList>
    </citation>
    <scope>NUCLEOTIDE SEQUENCE [LARGE SCALE GENOMIC DNA]</scope>
    <source>
        <strain evidence="3 4">SA5d-4</strain>
    </source>
</reference>
<evidence type="ECO:0000256" key="1">
    <source>
        <dbReference type="SAM" id="MobiDB-lite"/>
    </source>
</evidence>
<dbReference type="PROSITE" id="PS51782">
    <property type="entry name" value="LYSM"/>
    <property type="match status" value="1"/>
</dbReference>
<organism evidence="3 4">
    <name type="scientific">Lottiidibacillus patelloidae</name>
    <dbReference type="NCBI Taxonomy" id="2670334"/>
    <lineage>
        <taxon>Bacteria</taxon>
        <taxon>Bacillati</taxon>
        <taxon>Bacillota</taxon>
        <taxon>Bacilli</taxon>
        <taxon>Bacillales</taxon>
        <taxon>Bacillaceae</taxon>
        <taxon>Lottiidibacillus</taxon>
    </lineage>
</organism>
<comment type="caution">
    <text evidence="3">The sequence shown here is derived from an EMBL/GenBank/DDBJ whole genome shotgun (WGS) entry which is preliminary data.</text>
</comment>
<accession>A0A263BWC5</accession>
<keyword evidence="4" id="KW-1185">Reference proteome</keyword>
<feature type="compositionally biased region" description="Acidic residues" evidence="1">
    <location>
        <begin position="264"/>
        <end position="275"/>
    </location>
</feature>